<protein>
    <submittedName>
        <fullName evidence="3">Aldehyde dehydrogenase (NADP(+))</fullName>
    </submittedName>
</protein>
<dbReference type="InterPro" id="IPR015590">
    <property type="entry name" value="Aldehyde_DH_dom"/>
</dbReference>
<dbReference type="InterPro" id="IPR016161">
    <property type="entry name" value="Ald_DH/histidinol_DH"/>
</dbReference>
<evidence type="ECO:0000256" key="1">
    <source>
        <dbReference type="ARBA" id="ARBA00023002"/>
    </source>
</evidence>
<dbReference type="Pfam" id="PF00171">
    <property type="entry name" value="Aldedh"/>
    <property type="match status" value="1"/>
</dbReference>
<keyword evidence="4" id="KW-1185">Reference proteome</keyword>
<reference evidence="3 4" key="1">
    <citation type="submission" date="2019-03" db="EMBL/GenBank/DDBJ databases">
        <title>Genomic features of bacteria from cold environments.</title>
        <authorList>
            <person name="Shen L."/>
        </authorList>
    </citation>
    <scope>NUCLEOTIDE SEQUENCE [LARGE SCALE GENOMIC DNA]</scope>
    <source>
        <strain evidence="4">T3246-1</strain>
    </source>
</reference>
<sequence>MTTNDELDAAVQQAHLAFLEARRVEPGKRASWLEAIADALDAAADELVPLAQAETHLAQGRLQGELKRTTFQLRLFAQEVRRGETLDATIDHADSDWGMGPRPDLRRMNVPLGVVGVFGASNFPFAFSVMGGDSASALAAGCAVVHKIHEAHLQLGLRTGEIVVAALAQAGAPGGLFSAVTGREAGERLVDHPATQAVGFTGSTKVGLILAERAAARPEPIPFYGELGSINPVVVTPQAWSARRHEILTAYVGSYTLGMGQFCTKPGVLFVPELDEDGARVLRETVAGSESAPMLTSGLAEGFLQARSEMAQRGLTELVAGGQGDAPAPALFTTTVQAAVQEPDIVREEMFGPASIVIQYRDEAELHRGVALLEGQLTTTIHAEPGEQVADLVELLSSRSGRVIWDSWPTGVTVSYAQQHGGPFPATTAPATTSVGTAATRRFMRPVSYQGFPESSLPPALQERNPWGISRRVDGEWHLTERGAK</sequence>
<dbReference type="RefSeq" id="WP_133107476.1">
    <property type="nucleotide sequence ID" value="NZ_SMNA01000004.1"/>
</dbReference>
<dbReference type="InterPro" id="IPR016163">
    <property type="entry name" value="Ald_DH_C"/>
</dbReference>
<dbReference type="PANTHER" id="PTHR43353:SF3">
    <property type="entry name" value="ALDEHYDE DEHYDROGENASE-RELATED"/>
    <property type="match status" value="1"/>
</dbReference>
<dbReference type="Proteomes" id="UP000504882">
    <property type="component" value="Unassembled WGS sequence"/>
</dbReference>
<gene>
    <name evidence="3" type="ORF">EXU48_09885</name>
</gene>
<dbReference type="InterPro" id="IPR016162">
    <property type="entry name" value="Ald_DH_N"/>
</dbReference>
<dbReference type="InterPro" id="IPR050740">
    <property type="entry name" value="Aldehyde_DH_Superfamily"/>
</dbReference>
<keyword evidence="1" id="KW-0560">Oxidoreductase</keyword>
<organism evidence="3 4">
    <name type="scientific">Occultella glacieicola</name>
    <dbReference type="NCBI Taxonomy" id="2518684"/>
    <lineage>
        <taxon>Bacteria</taxon>
        <taxon>Bacillati</taxon>
        <taxon>Actinomycetota</taxon>
        <taxon>Actinomycetes</taxon>
        <taxon>Micrococcales</taxon>
        <taxon>Ruaniaceae</taxon>
        <taxon>Occultella</taxon>
    </lineage>
</organism>
<comment type="caution">
    <text evidence="3">The sequence shown here is derived from an EMBL/GenBank/DDBJ whole genome shotgun (WGS) entry which is preliminary data.</text>
</comment>
<dbReference type="PANTHER" id="PTHR43353">
    <property type="entry name" value="SUCCINATE-SEMIALDEHYDE DEHYDROGENASE, MITOCHONDRIAL"/>
    <property type="match status" value="1"/>
</dbReference>
<dbReference type="InterPro" id="IPR044151">
    <property type="entry name" value="ALDH_KGSADH"/>
</dbReference>
<proteinExistence type="predicted"/>
<dbReference type="EMBL" id="SMNA01000004">
    <property type="protein sequence ID" value="TDE95066.1"/>
    <property type="molecule type" value="Genomic_DNA"/>
</dbReference>
<evidence type="ECO:0000313" key="3">
    <source>
        <dbReference type="EMBL" id="TDE95066.1"/>
    </source>
</evidence>
<dbReference type="CDD" id="cd07129">
    <property type="entry name" value="ALDH_KGSADH"/>
    <property type="match status" value="1"/>
</dbReference>
<name>A0ABY2E4X0_9MICO</name>
<evidence type="ECO:0000313" key="4">
    <source>
        <dbReference type="Proteomes" id="UP000504882"/>
    </source>
</evidence>
<evidence type="ECO:0000259" key="2">
    <source>
        <dbReference type="Pfam" id="PF00171"/>
    </source>
</evidence>
<dbReference type="SUPFAM" id="SSF53720">
    <property type="entry name" value="ALDH-like"/>
    <property type="match status" value="1"/>
</dbReference>
<feature type="domain" description="Aldehyde dehydrogenase" evidence="2">
    <location>
        <begin position="3"/>
        <end position="413"/>
    </location>
</feature>
<accession>A0ABY2E4X0</accession>
<dbReference type="Gene3D" id="3.40.309.10">
    <property type="entry name" value="Aldehyde Dehydrogenase, Chain A, domain 2"/>
    <property type="match status" value="1"/>
</dbReference>
<dbReference type="Gene3D" id="3.40.605.10">
    <property type="entry name" value="Aldehyde Dehydrogenase, Chain A, domain 1"/>
    <property type="match status" value="1"/>
</dbReference>